<sequence>MSSPNSRNPFLAVPPTSSLPIPHNSNANSNNSNTLPQNEAAQLNPHNPFRSPSPFPMATSTSPFNPFVQSSSSSPSNPFLAPSPSLKPSAALLTEFDPFKSSNTLRSQDAFTSINSSLSAALPPPYASVINPSSNAITTQVNNLEEDERLALQIALGQEPTSQGNISQIESDEILAKRLAEEERRGSISNSSNNPGRNTGGMVASSVLAVSNDDQDDDATLARILQEVQ</sequence>
<reference evidence="2 3" key="1">
    <citation type="submission" date="2016-07" db="EMBL/GenBank/DDBJ databases">
        <title>Pervasive Adenine N6-methylation of Active Genes in Fungi.</title>
        <authorList>
            <consortium name="DOE Joint Genome Institute"/>
            <person name="Mondo S.J."/>
            <person name="Dannebaum R.O."/>
            <person name="Kuo R.C."/>
            <person name="Labutti K."/>
            <person name="Haridas S."/>
            <person name="Kuo A."/>
            <person name="Salamov A."/>
            <person name="Ahrendt S.R."/>
            <person name="Lipzen A."/>
            <person name="Sullivan W."/>
            <person name="Andreopoulos W.B."/>
            <person name="Clum A."/>
            <person name="Lindquist E."/>
            <person name="Daum C."/>
            <person name="Ramamoorthy G.K."/>
            <person name="Gryganskyi A."/>
            <person name="Culley D."/>
            <person name="Magnuson J.K."/>
            <person name="James T.Y."/>
            <person name="O'Malley M.A."/>
            <person name="Stajich J.E."/>
            <person name="Spatafora J.W."/>
            <person name="Visel A."/>
            <person name="Grigoriev I.V."/>
        </authorList>
    </citation>
    <scope>NUCLEOTIDE SEQUENCE [LARGE SCALE GENOMIC DNA]</scope>
    <source>
        <strain evidence="2 3">JEL800</strain>
    </source>
</reference>
<name>A0A1Y2CM83_9FUNG</name>
<feature type="region of interest" description="Disordered" evidence="1">
    <location>
        <begin position="1"/>
        <end position="82"/>
    </location>
</feature>
<gene>
    <name evidence="2" type="ORF">BCR33DRAFT_714483</name>
</gene>
<feature type="region of interest" description="Disordered" evidence="1">
    <location>
        <begin position="177"/>
        <end position="216"/>
    </location>
</feature>
<feature type="compositionally biased region" description="Low complexity" evidence="1">
    <location>
        <begin position="62"/>
        <end position="82"/>
    </location>
</feature>
<protein>
    <submittedName>
        <fullName evidence="2">Uncharacterized protein</fullName>
    </submittedName>
</protein>
<keyword evidence="3" id="KW-1185">Reference proteome</keyword>
<evidence type="ECO:0000313" key="3">
    <source>
        <dbReference type="Proteomes" id="UP000193642"/>
    </source>
</evidence>
<comment type="caution">
    <text evidence="2">The sequence shown here is derived from an EMBL/GenBank/DDBJ whole genome shotgun (WGS) entry which is preliminary data.</text>
</comment>
<proteinExistence type="predicted"/>
<feature type="compositionally biased region" description="Basic and acidic residues" evidence="1">
    <location>
        <begin position="177"/>
        <end position="186"/>
    </location>
</feature>
<dbReference type="AlphaFoldDB" id="A0A1Y2CM83"/>
<dbReference type="Proteomes" id="UP000193642">
    <property type="component" value="Unassembled WGS sequence"/>
</dbReference>
<feature type="compositionally biased region" description="Low complexity" evidence="1">
    <location>
        <begin position="24"/>
        <end position="33"/>
    </location>
</feature>
<dbReference type="OrthoDB" id="10406960at2759"/>
<organism evidence="2 3">
    <name type="scientific">Rhizoclosmatium globosum</name>
    <dbReference type="NCBI Taxonomy" id="329046"/>
    <lineage>
        <taxon>Eukaryota</taxon>
        <taxon>Fungi</taxon>
        <taxon>Fungi incertae sedis</taxon>
        <taxon>Chytridiomycota</taxon>
        <taxon>Chytridiomycota incertae sedis</taxon>
        <taxon>Chytridiomycetes</taxon>
        <taxon>Chytridiales</taxon>
        <taxon>Chytriomycetaceae</taxon>
        <taxon>Rhizoclosmatium</taxon>
    </lineage>
</organism>
<accession>A0A1Y2CM83</accession>
<dbReference type="EMBL" id="MCGO01000012">
    <property type="protein sequence ID" value="ORY48036.1"/>
    <property type="molecule type" value="Genomic_DNA"/>
</dbReference>
<evidence type="ECO:0000313" key="2">
    <source>
        <dbReference type="EMBL" id="ORY48036.1"/>
    </source>
</evidence>
<feature type="compositionally biased region" description="Polar residues" evidence="1">
    <location>
        <begin position="34"/>
        <end position="45"/>
    </location>
</feature>
<evidence type="ECO:0000256" key="1">
    <source>
        <dbReference type="SAM" id="MobiDB-lite"/>
    </source>
</evidence>
<feature type="compositionally biased region" description="Polar residues" evidence="1">
    <location>
        <begin position="187"/>
        <end position="197"/>
    </location>
</feature>